<dbReference type="InterPro" id="IPR016162">
    <property type="entry name" value="Ald_DH_N"/>
</dbReference>
<dbReference type="PANTHER" id="PTHR11699">
    <property type="entry name" value="ALDEHYDE DEHYDROGENASE-RELATED"/>
    <property type="match status" value="1"/>
</dbReference>
<dbReference type="InterPro" id="IPR015590">
    <property type="entry name" value="Aldehyde_DH_dom"/>
</dbReference>
<dbReference type="FunFam" id="3.40.605.10:FF:000007">
    <property type="entry name" value="NAD/NADP-dependent betaine aldehyde dehydrogenase"/>
    <property type="match status" value="1"/>
</dbReference>
<organism evidence="6 7">
    <name type="scientific">Microbacterium rhizomatis</name>
    <dbReference type="NCBI Taxonomy" id="1631477"/>
    <lineage>
        <taxon>Bacteria</taxon>
        <taxon>Bacillati</taxon>
        <taxon>Actinomycetota</taxon>
        <taxon>Actinomycetes</taxon>
        <taxon>Micrococcales</taxon>
        <taxon>Microbacteriaceae</taxon>
        <taxon>Microbacterium</taxon>
    </lineage>
</organism>
<feature type="domain" description="Aldehyde dehydrogenase" evidence="5">
    <location>
        <begin position="15"/>
        <end position="461"/>
    </location>
</feature>
<evidence type="ECO:0000313" key="7">
    <source>
        <dbReference type="Proteomes" id="UP000325827"/>
    </source>
</evidence>
<dbReference type="OrthoDB" id="6882680at2"/>
<comment type="similarity">
    <text evidence="1 4">Belongs to the aldehyde dehydrogenase family.</text>
</comment>
<evidence type="ECO:0000259" key="5">
    <source>
        <dbReference type="Pfam" id="PF00171"/>
    </source>
</evidence>
<dbReference type="Gene3D" id="3.40.605.10">
    <property type="entry name" value="Aldehyde Dehydrogenase, Chain A, domain 1"/>
    <property type="match status" value="1"/>
</dbReference>
<evidence type="ECO:0000256" key="4">
    <source>
        <dbReference type="RuleBase" id="RU003345"/>
    </source>
</evidence>
<name>A0A5J5J0D8_9MICO</name>
<dbReference type="InterPro" id="IPR016163">
    <property type="entry name" value="Ald_DH_C"/>
</dbReference>
<dbReference type="InterPro" id="IPR029510">
    <property type="entry name" value="Ald_DH_CS_GLU"/>
</dbReference>
<dbReference type="AlphaFoldDB" id="A0A5J5J0D8"/>
<dbReference type="CDD" id="cd07106">
    <property type="entry name" value="ALDH_AldA-AAD23400"/>
    <property type="match status" value="1"/>
</dbReference>
<evidence type="ECO:0000256" key="1">
    <source>
        <dbReference type="ARBA" id="ARBA00009986"/>
    </source>
</evidence>
<keyword evidence="2 4" id="KW-0560">Oxidoreductase</keyword>
<evidence type="ECO:0000256" key="2">
    <source>
        <dbReference type="ARBA" id="ARBA00023002"/>
    </source>
</evidence>
<dbReference type="FunFam" id="3.40.309.10:FF:000009">
    <property type="entry name" value="Aldehyde dehydrogenase A"/>
    <property type="match status" value="1"/>
</dbReference>
<evidence type="ECO:0000313" key="6">
    <source>
        <dbReference type="EMBL" id="KAA9105932.1"/>
    </source>
</evidence>
<sequence>MSTVAPSTPENLASTRTFEVVNPANGLPFADAPDCTDEELDAAVARAARAFTSWRVDDDARRQYLRAAASALRASTEDLAPIITREQGKTVGDSRLEIQSAIEWFEHFAEIDDPVLVIHDDAIARVEVHRRPLGPVAAITPWNFPIALAIWKIAPALRAGNTVVLKPSPYTPLSSLKLVEILAPVLPEGVLNVVTGRDPLGAKLASHPGIRKISFTGSTATGKRVAAAAADDLKRVTLELGGNDPAIVLDDADPQAVATGIFWSAMANSGQICMAVKRLYVPRSLAGPIVDVLAANAQFARVGDGFEEGVNLGPINNAPQFERVTRLVQDALDGGARAVTGGLPESRAGYFFEPTVLVDVRDDMPVVAEEQFGPVLPVLVYDDLDEAVARANDSKYGLGSSVWTSDPARGAAVAARIEAGTTWINGHLQVAPYQPFGGVKWSGLGTENGLDGLHEFSNIHVIRAPGSAR</sequence>
<dbReference type="Proteomes" id="UP000325827">
    <property type="component" value="Unassembled WGS sequence"/>
</dbReference>
<protein>
    <submittedName>
        <fullName evidence="6">Aldehyde dehydrogenase family protein</fullName>
    </submittedName>
</protein>
<keyword evidence="7" id="KW-1185">Reference proteome</keyword>
<proteinExistence type="inferred from homology"/>
<dbReference type="PROSITE" id="PS00687">
    <property type="entry name" value="ALDEHYDE_DEHYDR_GLU"/>
    <property type="match status" value="1"/>
</dbReference>
<gene>
    <name evidence="6" type="ORF">F6B43_16335</name>
</gene>
<dbReference type="InterPro" id="IPR016161">
    <property type="entry name" value="Ald_DH/histidinol_DH"/>
</dbReference>
<dbReference type="Gene3D" id="3.40.309.10">
    <property type="entry name" value="Aldehyde Dehydrogenase, Chain A, domain 2"/>
    <property type="match status" value="1"/>
</dbReference>
<evidence type="ECO:0000256" key="3">
    <source>
        <dbReference type="PROSITE-ProRule" id="PRU10007"/>
    </source>
</evidence>
<dbReference type="GO" id="GO:0016620">
    <property type="term" value="F:oxidoreductase activity, acting on the aldehyde or oxo group of donors, NAD or NADP as acceptor"/>
    <property type="evidence" value="ECO:0007669"/>
    <property type="project" value="InterPro"/>
</dbReference>
<comment type="caution">
    <text evidence="6">The sequence shown here is derived from an EMBL/GenBank/DDBJ whole genome shotgun (WGS) entry which is preliminary data.</text>
</comment>
<accession>A0A5J5J0D8</accession>
<dbReference type="InterPro" id="IPR044086">
    <property type="entry name" value="LUC3-like"/>
</dbReference>
<dbReference type="SUPFAM" id="SSF53720">
    <property type="entry name" value="ALDH-like"/>
    <property type="match status" value="1"/>
</dbReference>
<reference evidence="7" key="1">
    <citation type="submission" date="2019-09" db="EMBL/GenBank/DDBJ databases">
        <title>Mumia zhuanghuii sp. nov. isolated from the intestinal contents of plateau pika (Ochotona curzoniae) in the Qinghai-Tibet plateau of China.</title>
        <authorList>
            <person name="Tian Z."/>
        </authorList>
    </citation>
    <scope>NUCLEOTIDE SEQUENCE [LARGE SCALE GENOMIC DNA]</scope>
    <source>
        <strain evidence="7">JCM 30598</strain>
    </source>
</reference>
<dbReference type="Pfam" id="PF00171">
    <property type="entry name" value="Aldedh"/>
    <property type="match status" value="1"/>
</dbReference>
<feature type="active site" evidence="3">
    <location>
        <position position="239"/>
    </location>
</feature>
<dbReference type="EMBL" id="VYSA01000004">
    <property type="protein sequence ID" value="KAA9105932.1"/>
    <property type="molecule type" value="Genomic_DNA"/>
</dbReference>